<evidence type="ECO:0000259" key="2">
    <source>
        <dbReference type="Pfam" id="PF16640"/>
    </source>
</evidence>
<dbReference type="AlphaFoldDB" id="Q01VT3"/>
<evidence type="ECO:0000256" key="1">
    <source>
        <dbReference type="SAM" id="SignalP"/>
    </source>
</evidence>
<organism evidence="3">
    <name type="scientific">Solibacter usitatus (strain Ellin6076)</name>
    <dbReference type="NCBI Taxonomy" id="234267"/>
    <lineage>
        <taxon>Bacteria</taxon>
        <taxon>Pseudomonadati</taxon>
        <taxon>Acidobacteriota</taxon>
        <taxon>Terriglobia</taxon>
        <taxon>Bryobacterales</taxon>
        <taxon>Solibacteraceae</taxon>
        <taxon>Candidatus Solibacter</taxon>
    </lineage>
</organism>
<name>Q01VT3_SOLUE</name>
<dbReference type="InterPro" id="IPR032109">
    <property type="entry name" value="Big_3_5"/>
</dbReference>
<dbReference type="EMBL" id="CP000473">
    <property type="protein sequence ID" value="ABJ86232.1"/>
    <property type="molecule type" value="Genomic_DNA"/>
</dbReference>
<feature type="signal peptide" evidence="1">
    <location>
        <begin position="1"/>
        <end position="23"/>
    </location>
</feature>
<dbReference type="NCBIfam" id="TIGR03437">
    <property type="entry name" value="Soli_cterm"/>
    <property type="match status" value="1"/>
</dbReference>
<keyword evidence="1" id="KW-0732">Signal</keyword>
<dbReference type="KEGG" id="sus:Acid_5282"/>
<reference evidence="3" key="1">
    <citation type="submission" date="2006-10" db="EMBL/GenBank/DDBJ databases">
        <title>Complete sequence of Solibacter usitatus Ellin6076.</title>
        <authorList>
            <consortium name="US DOE Joint Genome Institute"/>
            <person name="Copeland A."/>
            <person name="Lucas S."/>
            <person name="Lapidus A."/>
            <person name="Barry K."/>
            <person name="Detter J.C."/>
            <person name="Glavina del Rio T."/>
            <person name="Hammon N."/>
            <person name="Israni S."/>
            <person name="Dalin E."/>
            <person name="Tice H."/>
            <person name="Pitluck S."/>
            <person name="Thompson L.S."/>
            <person name="Brettin T."/>
            <person name="Bruce D."/>
            <person name="Han C."/>
            <person name="Tapia R."/>
            <person name="Gilna P."/>
            <person name="Schmutz J."/>
            <person name="Larimer F."/>
            <person name="Land M."/>
            <person name="Hauser L."/>
            <person name="Kyrpides N."/>
            <person name="Mikhailova N."/>
            <person name="Janssen P.H."/>
            <person name="Kuske C.R."/>
            <person name="Richardson P."/>
        </authorList>
    </citation>
    <scope>NUCLEOTIDE SEQUENCE</scope>
    <source>
        <strain evidence="3">Ellin6076</strain>
    </source>
</reference>
<gene>
    <name evidence="3" type="ordered locus">Acid_5282</name>
</gene>
<dbReference type="OrthoDB" id="131998at2"/>
<feature type="domain" description="Bacterial Ig-like" evidence="2">
    <location>
        <begin position="622"/>
        <end position="695"/>
    </location>
</feature>
<dbReference type="STRING" id="234267.Acid_5282"/>
<dbReference type="Pfam" id="PF16640">
    <property type="entry name" value="Big_3_5"/>
    <property type="match status" value="4"/>
</dbReference>
<dbReference type="eggNOG" id="COG2133">
    <property type="taxonomic scope" value="Bacteria"/>
</dbReference>
<dbReference type="Gene3D" id="2.60.40.10">
    <property type="entry name" value="Immunoglobulins"/>
    <property type="match status" value="4"/>
</dbReference>
<dbReference type="InParanoid" id="Q01VT3"/>
<feature type="domain" description="Bacterial Ig-like" evidence="2">
    <location>
        <begin position="712"/>
        <end position="800"/>
    </location>
</feature>
<feature type="chain" id="PRO_5004163511" evidence="1">
    <location>
        <begin position="24"/>
        <end position="1087"/>
    </location>
</feature>
<protein>
    <submittedName>
        <fullName evidence="3">Conserved repeat domain</fullName>
    </submittedName>
</protein>
<evidence type="ECO:0000313" key="3">
    <source>
        <dbReference type="EMBL" id="ABJ86232.1"/>
    </source>
</evidence>
<proteinExistence type="predicted"/>
<feature type="domain" description="Bacterial Ig-like" evidence="2">
    <location>
        <begin position="809"/>
        <end position="886"/>
    </location>
</feature>
<accession>Q01VT3</accession>
<feature type="domain" description="Bacterial Ig-like" evidence="2">
    <location>
        <begin position="516"/>
        <end position="601"/>
    </location>
</feature>
<dbReference type="InterPro" id="IPR017803">
    <property type="entry name" value="CHP03437_C"/>
</dbReference>
<sequence length="1087" mass="108411" precursor="true">MRIVRILTFITVSLIGVAESAVAQIGPGDRAFQCSTNVTVTPNIRGEGYTEPVGDVTLTCTGGIAPALGSVIPQISITLYYNTAVTSRLLPVSGGSNGISEALLLIDEPGSGLPSPAPNFGTMAPQNLCATPLQGCVEYVSQAAGTNVLVATDAPQGTSATTNGKNVFRGIVSTNSVTFFGIPALDPGPEGTRVFRMTNIRVNAIPLARGSESQASPVTAAIAISGSRSVILSNATPTVGFVSTGLTAGVNASANQDQCSSQTKAFITSLAFTENYGTAFKTRVAAQNDLRYAGQNGTPGIGGFAAQNVPGGIYNSESNFFLPIATGQTAGLTDFGTRLKAQFNNVASGVRLFVSTANIQNNGLPVSVPAVIGGSAGNNGTTGYAQLTTDEIGPFSTVAPTGFAPGNSGTVAVAEIPVVNGSASAVWEVINTNPSQQETFTFGVYASYTANWAQNSPLPGTTAVNLSYAATPPAFGAAPGSNASDNLPIPRFIPDNSAARSILTISSRACATTAPTTTTLTAIGNGPYSLTATATTPSPATTGVPVGTVTFFDNGTSIPGGTGAVSAGGVATFNASLPPGPHRLTAQFTPTNSLAFSSSTSPEVLISSGRSSTTLEITSSLYPSLPGQTVTFTAIVTGAGTPPGGIVQFSDGLQSLGSASLAGGRASVTATLTTVGVHNILANYSGDGGNTDSSARYGQRVERVTDSLALAANTPAADAGQTMTLTAALTPQAPAGVAPPTGTVQFQEGTAVVGTSTLTSGSATLAISALAAGVHQIFAIYTGDANWYGVRSPAVTVTINRAATASTLSSSATITELRLTAALTPATAGGSVQFLDNTTNAALGTAQPSNGTATLVLTPSDAAKIGGHNVTAVYSGTAAFAGSTSNILLIPALRNAAGGTSPGFAPEELVSFYGAKLVDATEPAIAAALPQSLGGLSVNITDAGGAVLPAGLSYVSPAQVNFLIPPGLTPGAALVTVVRAGAVVAAVPVTIAPVAPGLFGSQILHTESGATYLVLYGTGIRNRSTGAAVICMVNGTAVPVEYAGTQSAFPGLDQVNLLLPANLGVGALNVLLMVDGQASNTIAVTLQ</sequence>
<dbReference type="InterPro" id="IPR013783">
    <property type="entry name" value="Ig-like_fold"/>
</dbReference>
<dbReference type="eggNOG" id="COG2373">
    <property type="taxonomic scope" value="Bacteria"/>
</dbReference>
<dbReference type="HOGENOM" id="CLU_285114_0_0_0"/>